<dbReference type="Proteomes" id="UP000019373">
    <property type="component" value="Unassembled WGS sequence"/>
</dbReference>
<evidence type="ECO:0008006" key="3">
    <source>
        <dbReference type="Google" id="ProtNLM"/>
    </source>
</evidence>
<evidence type="ECO:0000313" key="2">
    <source>
        <dbReference type="Proteomes" id="UP000019373"/>
    </source>
</evidence>
<dbReference type="PANTHER" id="PTHR38886">
    <property type="entry name" value="SESA DOMAIN-CONTAINING PROTEIN"/>
    <property type="match status" value="1"/>
</dbReference>
<dbReference type="AlphaFoldDB" id="U1GVA5"/>
<organism evidence="1 2">
    <name type="scientific">Endocarpon pusillum (strain Z07020 / HMAS-L-300199)</name>
    <name type="common">Lichen-forming fungus</name>
    <dbReference type="NCBI Taxonomy" id="1263415"/>
    <lineage>
        <taxon>Eukaryota</taxon>
        <taxon>Fungi</taxon>
        <taxon>Dikarya</taxon>
        <taxon>Ascomycota</taxon>
        <taxon>Pezizomycotina</taxon>
        <taxon>Eurotiomycetes</taxon>
        <taxon>Chaetothyriomycetidae</taxon>
        <taxon>Verrucariales</taxon>
        <taxon>Verrucariaceae</taxon>
        <taxon>Endocarpon</taxon>
    </lineage>
</organism>
<sequence length="585" mass="65466">MAFSFGIGDAVILSTVALRLGQAFSSGRRSAPSEFIEVQDLLYNLSKALELLGQHVVPRNDSARILEAMASSAGDEPSLRDNVLAHMMHNCKGVLKHLETLVDKYMELDETRRETELSYRQRWRKDLLQNWKKIRWTTEGGNLDKLRSTLTVHVNGLNMAVNALNNSQSQKMGKQVHGIHDMLEEIYQWFVANQQRPRTDPTAQIPSRVSQPNTESDPSLTFTVYAETSSSANKSLLCPKASFHPEWLKSWGRAGGSRIFRCVCRRPDDYSSGDLHERQLGCALLTVSLIVRVAGRQPVWQLFVASSSLPGPISLLLTGFMPSALGEFESHINQLALAQGRQCLSSGISSMLTYLSMIEGEQNVSILDLKRSVEYASSSQEAPLPGTDGRLFTAQNNRKDKLNPHHSSRMAIGTRNTLSIPANHGLLHQPHCELILNLNSTNEAAETDSHICRLILNIDRNTQFDYVTNSRLIRMSDVPCTAERDNREPEQVLCTGVELEHVSISAAETFFSSLHAIQQELLIHYLRFPRTGEIIVFQRAAGDLMIRDFYLPDAQMSLILDPSTMEHRMILLSGCHSVSICIECK</sequence>
<name>U1GVA5_ENDPU</name>
<reference evidence="2" key="1">
    <citation type="journal article" date="2014" name="BMC Genomics">
        <title>Genome characteristics reveal the impact of lichenization on lichen-forming fungus Endocarpon pusillum Hedwig (Verrucariales, Ascomycota).</title>
        <authorList>
            <person name="Wang Y.-Y."/>
            <person name="Liu B."/>
            <person name="Zhang X.-Y."/>
            <person name="Zhou Q.-M."/>
            <person name="Zhang T."/>
            <person name="Li H."/>
            <person name="Yu Y.-F."/>
            <person name="Zhang X.-L."/>
            <person name="Hao X.-Y."/>
            <person name="Wang M."/>
            <person name="Wang L."/>
            <person name="Wei J.-C."/>
        </authorList>
    </citation>
    <scope>NUCLEOTIDE SEQUENCE [LARGE SCALE GENOMIC DNA]</scope>
    <source>
        <strain evidence="2">Z07020 / HMAS-L-300199</strain>
    </source>
</reference>
<keyword evidence="2" id="KW-1185">Reference proteome</keyword>
<evidence type="ECO:0000313" key="1">
    <source>
        <dbReference type="EMBL" id="ERF76408.1"/>
    </source>
</evidence>
<protein>
    <recommendedName>
        <fullName evidence="3">NACHT-NTPase and P-loop NTPases N-terminal domain-containing protein</fullName>
    </recommendedName>
</protein>
<dbReference type="eggNOG" id="ENOG502SI2I">
    <property type="taxonomic scope" value="Eukaryota"/>
</dbReference>
<dbReference type="PANTHER" id="PTHR38886:SF1">
    <property type="entry name" value="NACHT-NTPASE AND P-LOOP NTPASES N-TERMINAL DOMAIN-CONTAINING PROTEIN"/>
    <property type="match status" value="1"/>
</dbReference>
<dbReference type="RefSeq" id="XP_007786268.1">
    <property type="nucleotide sequence ID" value="XM_007788078.1"/>
</dbReference>
<proteinExistence type="predicted"/>
<dbReference type="EMBL" id="KE720764">
    <property type="protein sequence ID" value="ERF76408.1"/>
    <property type="molecule type" value="Genomic_DNA"/>
</dbReference>
<dbReference type="GeneID" id="19241854"/>
<gene>
    <name evidence="1" type="ORF">EPUS_06966</name>
</gene>
<dbReference type="HOGENOM" id="CLU_032415_0_0_1"/>
<accession>U1GVA5</accession>
<dbReference type="OrthoDB" id="5404564at2759"/>
<dbReference type="OMA" id="QAYDVHT"/>